<protein>
    <recommendedName>
        <fullName evidence="2">GTP 3',8-cyclase</fullName>
        <ecNumber evidence="2">4.1.99.22</ecNumber>
    </recommendedName>
</protein>
<evidence type="ECO:0000256" key="6">
    <source>
        <dbReference type="ARBA" id="ARBA00022741"/>
    </source>
</evidence>
<evidence type="ECO:0000256" key="7">
    <source>
        <dbReference type="ARBA" id="ARBA00023004"/>
    </source>
</evidence>
<dbReference type="UniPathway" id="UPA00344"/>
<comment type="caution">
    <text evidence="14">The sequence shown here is derived from an EMBL/GenBank/DDBJ whole genome shotgun (WGS) entry which is preliminary data.</text>
</comment>
<evidence type="ECO:0000256" key="12">
    <source>
        <dbReference type="ARBA" id="ARBA00048697"/>
    </source>
</evidence>
<evidence type="ECO:0000256" key="8">
    <source>
        <dbReference type="ARBA" id="ARBA00023014"/>
    </source>
</evidence>
<dbReference type="CDD" id="cd01335">
    <property type="entry name" value="Radical_SAM"/>
    <property type="match status" value="1"/>
</dbReference>
<dbReference type="SFLD" id="SFLDG01067">
    <property type="entry name" value="SPASM/twitch_domain_containing"/>
    <property type="match status" value="1"/>
</dbReference>
<dbReference type="SFLD" id="SFLDS00029">
    <property type="entry name" value="Radical_SAM"/>
    <property type="match status" value="1"/>
</dbReference>
<dbReference type="GO" id="GO:0046872">
    <property type="term" value="F:metal ion binding"/>
    <property type="evidence" value="ECO:0007669"/>
    <property type="project" value="UniProtKB-KW"/>
</dbReference>
<keyword evidence="6" id="KW-0547">Nucleotide-binding</keyword>
<dbReference type="SMART" id="SM00729">
    <property type="entry name" value="Elp3"/>
    <property type="match status" value="1"/>
</dbReference>
<keyword evidence="7" id="KW-0408">Iron</keyword>
<dbReference type="Pfam" id="PF04055">
    <property type="entry name" value="Radical_SAM"/>
    <property type="match status" value="1"/>
</dbReference>
<name>X1S046_9ZZZZ</name>
<evidence type="ECO:0000256" key="5">
    <source>
        <dbReference type="ARBA" id="ARBA00022723"/>
    </source>
</evidence>
<dbReference type="PROSITE" id="PS01305">
    <property type="entry name" value="MOAA_NIFB_PQQE"/>
    <property type="match status" value="1"/>
</dbReference>
<evidence type="ECO:0000259" key="13">
    <source>
        <dbReference type="PROSITE" id="PS51918"/>
    </source>
</evidence>
<dbReference type="SFLD" id="SFLDG01386">
    <property type="entry name" value="main_SPASM_domain-containing"/>
    <property type="match status" value="1"/>
</dbReference>
<dbReference type="Gene3D" id="3.20.20.70">
    <property type="entry name" value="Aldolase class I"/>
    <property type="match status" value="1"/>
</dbReference>
<keyword evidence="3" id="KW-0004">4Fe-4S</keyword>
<reference evidence="14" key="1">
    <citation type="journal article" date="2014" name="Front. Microbiol.">
        <title>High frequency of phylogenetically diverse reductive dehalogenase-homologous genes in deep subseafloor sedimentary metagenomes.</title>
        <authorList>
            <person name="Kawai M."/>
            <person name="Futagami T."/>
            <person name="Toyoda A."/>
            <person name="Takaki Y."/>
            <person name="Nishi S."/>
            <person name="Hori S."/>
            <person name="Arai W."/>
            <person name="Tsubouchi T."/>
            <person name="Morono Y."/>
            <person name="Uchiyama I."/>
            <person name="Ito T."/>
            <person name="Fujiyama A."/>
            <person name="Inagaki F."/>
            <person name="Takami H."/>
        </authorList>
    </citation>
    <scope>NUCLEOTIDE SEQUENCE</scope>
    <source>
        <strain evidence="14">Expedition CK06-06</strain>
    </source>
</reference>
<dbReference type="GO" id="GO:0061799">
    <property type="term" value="F:cyclic pyranopterin monophosphate synthase activity"/>
    <property type="evidence" value="ECO:0007669"/>
    <property type="project" value="TreeGrafter"/>
</dbReference>
<dbReference type="InterPro" id="IPR050105">
    <property type="entry name" value="MoCo_biosynth_MoaA/MoaC"/>
</dbReference>
<dbReference type="SFLD" id="SFLDG01383">
    <property type="entry name" value="cyclic_pyranopterin_phosphate"/>
    <property type="match status" value="1"/>
</dbReference>
<sequence>MTGLSDSFQRPINYLRISVTDRCNLRCIYCMPSDGVGLMSHRDILSYEEIYTVALAAAELGIDKVRLTGGEPLVRSGLPKLIQMLAHIDAINDISLTTNGLLLSRYAAELKRAGLRRVNVSLDTLKPDKFELITRRNSNLSGVLEGIEAARSVGLNPVKINVVVMAGINDDELLDFATKTIDEGWHVRFIELMLPVGVSITASQLVSVSNMRRRLKLLGELEPCLPSVGNGPAKYFRFPHARGTLGFITPVSEHFCFGCNRLRLTSDGKLRPCLLAEDEIDLKQPLRSGISSNGLKQLIEEAVARKPLHHHLTEGYIPKDRPFSQVGG</sequence>
<feature type="domain" description="Radical SAM core" evidence="13">
    <location>
        <begin position="7"/>
        <end position="225"/>
    </location>
</feature>
<dbReference type="GO" id="GO:0061798">
    <property type="term" value="F:GTP 3',8'-cyclase activity"/>
    <property type="evidence" value="ECO:0007669"/>
    <property type="project" value="UniProtKB-EC"/>
</dbReference>
<dbReference type="AlphaFoldDB" id="X1S046"/>
<keyword evidence="9" id="KW-0342">GTP-binding</keyword>
<dbReference type="EC" id="4.1.99.22" evidence="2"/>
<dbReference type="GO" id="GO:0006777">
    <property type="term" value="P:Mo-molybdopterin cofactor biosynthetic process"/>
    <property type="evidence" value="ECO:0007669"/>
    <property type="project" value="UniProtKB-KW"/>
</dbReference>
<evidence type="ECO:0000256" key="2">
    <source>
        <dbReference type="ARBA" id="ARBA00012167"/>
    </source>
</evidence>
<dbReference type="PANTHER" id="PTHR22960:SF0">
    <property type="entry name" value="MOLYBDENUM COFACTOR BIOSYNTHESIS PROTEIN 1"/>
    <property type="match status" value="1"/>
</dbReference>
<evidence type="ECO:0000256" key="4">
    <source>
        <dbReference type="ARBA" id="ARBA00022691"/>
    </source>
</evidence>
<dbReference type="InterPro" id="IPR010505">
    <property type="entry name" value="MoaA_twitch"/>
</dbReference>
<dbReference type="NCBIfam" id="NF001199">
    <property type="entry name" value="PRK00164.2-1"/>
    <property type="match status" value="1"/>
</dbReference>
<keyword evidence="10" id="KW-0501">Molybdenum cofactor biosynthesis</keyword>
<dbReference type="InterPro" id="IPR000385">
    <property type="entry name" value="MoaA_NifB_PqqE_Fe-S-bd_CS"/>
</dbReference>
<dbReference type="InterPro" id="IPR058240">
    <property type="entry name" value="rSAM_sf"/>
</dbReference>
<dbReference type="InterPro" id="IPR013785">
    <property type="entry name" value="Aldolase_TIM"/>
</dbReference>
<dbReference type="Pfam" id="PF06463">
    <property type="entry name" value="Mob_synth_C"/>
    <property type="match status" value="1"/>
</dbReference>
<keyword evidence="8" id="KW-0411">Iron-sulfur</keyword>
<organism evidence="14">
    <name type="scientific">marine sediment metagenome</name>
    <dbReference type="NCBI Taxonomy" id="412755"/>
    <lineage>
        <taxon>unclassified sequences</taxon>
        <taxon>metagenomes</taxon>
        <taxon>ecological metagenomes</taxon>
    </lineage>
</organism>
<keyword evidence="5" id="KW-0479">Metal-binding</keyword>
<evidence type="ECO:0000256" key="11">
    <source>
        <dbReference type="ARBA" id="ARBA00023239"/>
    </source>
</evidence>
<evidence type="ECO:0000256" key="9">
    <source>
        <dbReference type="ARBA" id="ARBA00023134"/>
    </source>
</evidence>
<dbReference type="PROSITE" id="PS51918">
    <property type="entry name" value="RADICAL_SAM"/>
    <property type="match status" value="1"/>
</dbReference>
<evidence type="ECO:0000256" key="1">
    <source>
        <dbReference type="ARBA" id="ARBA00001966"/>
    </source>
</evidence>
<gene>
    <name evidence="14" type="ORF">S12H4_04100</name>
</gene>
<comment type="cofactor">
    <cofactor evidence="1">
        <name>[4Fe-4S] cluster</name>
        <dbReference type="ChEBI" id="CHEBI:49883"/>
    </cofactor>
</comment>
<dbReference type="InterPro" id="IPR006638">
    <property type="entry name" value="Elp3/MiaA/NifB-like_rSAM"/>
</dbReference>
<dbReference type="SUPFAM" id="SSF102114">
    <property type="entry name" value="Radical SAM enzymes"/>
    <property type="match status" value="1"/>
</dbReference>
<dbReference type="CDD" id="cd21117">
    <property type="entry name" value="Twitch_MoaA"/>
    <property type="match status" value="1"/>
</dbReference>
<evidence type="ECO:0000256" key="3">
    <source>
        <dbReference type="ARBA" id="ARBA00022485"/>
    </source>
</evidence>
<dbReference type="GO" id="GO:0005525">
    <property type="term" value="F:GTP binding"/>
    <property type="evidence" value="ECO:0007669"/>
    <property type="project" value="UniProtKB-KW"/>
</dbReference>
<dbReference type="HAMAP" id="MF_01225_B">
    <property type="entry name" value="MoaA_B"/>
    <property type="match status" value="1"/>
</dbReference>
<dbReference type="NCBIfam" id="TIGR02666">
    <property type="entry name" value="moaA"/>
    <property type="match status" value="1"/>
</dbReference>
<dbReference type="GO" id="GO:0051539">
    <property type="term" value="F:4 iron, 4 sulfur cluster binding"/>
    <property type="evidence" value="ECO:0007669"/>
    <property type="project" value="UniProtKB-KW"/>
</dbReference>
<evidence type="ECO:0000313" key="14">
    <source>
        <dbReference type="EMBL" id="GAI72516.1"/>
    </source>
</evidence>
<dbReference type="PANTHER" id="PTHR22960">
    <property type="entry name" value="MOLYBDOPTERIN COFACTOR SYNTHESIS PROTEIN A"/>
    <property type="match status" value="1"/>
</dbReference>
<proteinExistence type="inferred from homology"/>
<evidence type="ECO:0000256" key="10">
    <source>
        <dbReference type="ARBA" id="ARBA00023150"/>
    </source>
</evidence>
<keyword evidence="4" id="KW-0949">S-adenosyl-L-methionine</keyword>
<accession>X1S046</accession>
<dbReference type="InterPro" id="IPR040064">
    <property type="entry name" value="MoaA-like"/>
</dbReference>
<keyword evidence="11" id="KW-0456">Lyase</keyword>
<dbReference type="InterPro" id="IPR007197">
    <property type="entry name" value="rSAM"/>
</dbReference>
<dbReference type="EMBL" id="BARW01001222">
    <property type="protein sequence ID" value="GAI72516.1"/>
    <property type="molecule type" value="Genomic_DNA"/>
</dbReference>
<dbReference type="InterPro" id="IPR013483">
    <property type="entry name" value="MoaA"/>
</dbReference>
<comment type="catalytic activity">
    <reaction evidence="12">
        <text>GTP + AH2 + S-adenosyl-L-methionine = (8S)-3',8-cyclo-7,8-dihydroguanosine 5'-triphosphate + 5'-deoxyadenosine + L-methionine + A + H(+)</text>
        <dbReference type="Rhea" id="RHEA:49576"/>
        <dbReference type="ChEBI" id="CHEBI:13193"/>
        <dbReference type="ChEBI" id="CHEBI:15378"/>
        <dbReference type="ChEBI" id="CHEBI:17319"/>
        <dbReference type="ChEBI" id="CHEBI:17499"/>
        <dbReference type="ChEBI" id="CHEBI:37565"/>
        <dbReference type="ChEBI" id="CHEBI:57844"/>
        <dbReference type="ChEBI" id="CHEBI:59789"/>
        <dbReference type="ChEBI" id="CHEBI:131766"/>
        <dbReference type="EC" id="4.1.99.22"/>
    </reaction>
</comment>